<feature type="transmembrane region" description="Helical" evidence="2">
    <location>
        <begin position="123"/>
        <end position="143"/>
    </location>
</feature>
<sequence length="202" mass="23657">MSEQEINSLQRMSYGMKQSGSETGEAETFALRKTSVDEWKEFNDNQVVALRIEQFIMYATLLNEQQDLYAKNKTLTENQDIQLELVQRILSDFHNKGYGSMREFQSLDYNLHYKDLQISTIKYTVLLASIIFLMIGMTMIGLFNQTVTATASSILLMIYLLILILQFKQNQIRRKYDWNKIYWKSPVKPQKNADTCKFLGLF</sequence>
<proteinExistence type="predicted"/>
<dbReference type="AlphaFoldDB" id="A0A6C0CUU6"/>
<keyword evidence="2" id="KW-0812">Transmembrane</keyword>
<feature type="transmembrane region" description="Helical" evidence="2">
    <location>
        <begin position="149"/>
        <end position="167"/>
    </location>
</feature>
<protein>
    <submittedName>
        <fullName evidence="3">Uncharacterized protein</fullName>
    </submittedName>
</protein>
<accession>A0A6C0CUU6</accession>
<evidence type="ECO:0000313" key="3">
    <source>
        <dbReference type="EMBL" id="QHT07700.1"/>
    </source>
</evidence>
<feature type="region of interest" description="Disordered" evidence="1">
    <location>
        <begin position="1"/>
        <end position="21"/>
    </location>
</feature>
<organism evidence="3">
    <name type="scientific">viral metagenome</name>
    <dbReference type="NCBI Taxonomy" id="1070528"/>
    <lineage>
        <taxon>unclassified sequences</taxon>
        <taxon>metagenomes</taxon>
        <taxon>organismal metagenomes</taxon>
    </lineage>
</organism>
<evidence type="ECO:0000256" key="2">
    <source>
        <dbReference type="SAM" id="Phobius"/>
    </source>
</evidence>
<keyword evidence="2" id="KW-0472">Membrane</keyword>
<keyword evidence="2" id="KW-1133">Transmembrane helix</keyword>
<reference evidence="3" key="1">
    <citation type="journal article" date="2020" name="Nature">
        <title>Giant virus diversity and host interactions through global metagenomics.</title>
        <authorList>
            <person name="Schulz F."/>
            <person name="Roux S."/>
            <person name="Paez-Espino D."/>
            <person name="Jungbluth S."/>
            <person name="Walsh D.A."/>
            <person name="Denef V.J."/>
            <person name="McMahon K.D."/>
            <person name="Konstantinidis K.T."/>
            <person name="Eloe-Fadrosh E.A."/>
            <person name="Kyrpides N.C."/>
            <person name="Woyke T."/>
        </authorList>
    </citation>
    <scope>NUCLEOTIDE SEQUENCE</scope>
    <source>
        <strain evidence="3">GVMAG-M-3300021964-36</strain>
    </source>
</reference>
<evidence type="ECO:0000256" key="1">
    <source>
        <dbReference type="SAM" id="MobiDB-lite"/>
    </source>
</evidence>
<name>A0A6C0CUU6_9ZZZZ</name>
<dbReference type="EMBL" id="MN739484">
    <property type="protein sequence ID" value="QHT07700.1"/>
    <property type="molecule type" value="Genomic_DNA"/>
</dbReference>